<dbReference type="GO" id="GO:0004222">
    <property type="term" value="F:metalloendopeptidase activity"/>
    <property type="evidence" value="ECO:0000318"/>
    <property type="project" value="GO_Central"/>
</dbReference>
<dbReference type="eggNOG" id="KOG3714">
    <property type="taxonomic scope" value="Eukaryota"/>
</dbReference>
<proteinExistence type="predicted"/>
<evidence type="ECO:0000256" key="2">
    <source>
        <dbReference type="ARBA" id="ARBA00022723"/>
    </source>
</evidence>
<comment type="cofactor">
    <cofactor evidence="6 7">
        <name>Zn(2+)</name>
        <dbReference type="ChEBI" id="CHEBI:29105"/>
    </cofactor>
    <text evidence="6 7">Binds 1 zinc ion per subunit.</text>
</comment>
<reference evidence="9 10" key="1">
    <citation type="journal article" date="2007" name="Science">
        <title>Sea anemone genome reveals ancestral eumetazoan gene repertoire and genomic organization.</title>
        <authorList>
            <person name="Putnam N.H."/>
            <person name="Srivastava M."/>
            <person name="Hellsten U."/>
            <person name="Dirks B."/>
            <person name="Chapman J."/>
            <person name="Salamov A."/>
            <person name="Terry A."/>
            <person name="Shapiro H."/>
            <person name="Lindquist E."/>
            <person name="Kapitonov V.V."/>
            <person name="Jurka J."/>
            <person name="Genikhovich G."/>
            <person name="Grigoriev I.V."/>
            <person name="Lucas S.M."/>
            <person name="Steele R.E."/>
            <person name="Finnerty J.R."/>
            <person name="Technau U."/>
            <person name="Martindale M.Q."/>
            <person name="Rokhsar D.S."/>
        </authorList>
    </citation>
    <scope>NUCLEOTIDE SEQUENCE [LARGE SCALE GENOMIC DNA]</scope>
    <source>
        <strain evidence="10">CH2 X CH6</strain>
    </source>
</reference>
<keyword evidence="4 6" id="KW-0862">Zinc</keyword>
<dbReference type="InterPro" id="IPR006026">
    <property type="entry name" value="Peptidase_Metallo"/>
</dbReference>
<dbReference type="GO" id="GO:0005615">
    <property type="term" value="C:extracellular space"/>
    <property type="evidence" value="ECO:0000318"/>
    <property type="project" value="GO_Central"/>
</dbReference>
<dbReference type="InterPro" id="IPR001506">
    <property type="entry name" value="Peptidase_M12A"/>
</dbReference>
<dbReference type="FunFam" id="3.40.390.10:FF:000111">
    <property type="entry name" value="Metalloendopeptidase"/>
    <property type="match status" value="1"/>
</dbReference>
<dbReference type="HOGENOM" id="CLU_164975_0_0_1"/>
<evidence type="ECO:0000313" key="9">
    <source>
        <dbReference type="EMBL" id="EDO30227.1"/>
    </source>
</evidence>
<dbReference type="EMBL" id="DS470100">
    <property type="protein sequence ID" value="EDO30227.1"/>
    <property type="molecule type" value="Genomic_DNA"/>
</dbReference>
<dbReference type="EC" id="3.4.24.-" evidence="7"/>
<dbReference type="Gene3D" id="3.40.390.10">
    <property type="entry name" value="Collagenase (Catalytic Domain)"/>
    <property type="match status" value="1"/>
</dbReference>
<dbReference type="KEGG" id="nve:5500956"/>
<keyword evidence="10" id="KW-1185">Reference proteome</keyword>
<keyword evidence="1 6" id="KW-0645">Protease</keyword>
<protein>
    <recommendedName>
        <fullName evidence="7">Metalloendopeptidase</fullName>
        <ecNumber evidence="7">3.4.24.-</ecNumber>
    </recommendedName>
</protein>
<dbReference type="PRINTS" id="PR00480">
    <property type="entry name" value="ASTACIN"/>
</dbReference>
<evidence type="ECO:0000256" key="1">
    <source>
        <dbReference type="ARBA" id="ARBA00022670"/>
    </source>
</evidence>
<sequence>MKMWTDTCIRFKQRTNEYAYARFWKGEKCSSHVGHTGRKQDISLAGGCWHAGIVAHEIGHALGFYHEQLRPDRDSYVTINWDNIVSGE</sequence>
<dbReference type="Proteomes" id="UP000001593">
    <property type="component" value="Unassembled WGS sequence"/>
</dbReference>
<dbReference type="PhylomeDB" id="A7T1D2"/>
<dbReference type="PROSITE" id="PS51864">
    <property type="entry name" value="ASTACIN"/>
    <property type="match status" value="1"/>
</dbReference>
<dbReference type="SUPFAM" id="SSF55486">
    <property type="entry name" value="Metalloproteases ('zincins'), catalytic domain"/>
    <property type="match status" value="1"/>
</dbReference>
<evidence type="ECO:0000259" key="8">
    <source>
        <dbReference type="PROSITE" id="PS51864"/>
    </source>
</evidence>
<dbReference type="PANTHER" id="PTHR10127">
    <property type="entry name" value="DISCOIDIN, CUB, EGF, LAMININ , AND ZINC METALLOPROTEASE DOMAIN CONTAINING"/>
    <property type="match status" value="1"/>
</dbReference>
<dbReference type="STRING" id="45351.A7T1D2"/>
<evidence type="ECO:0000256" key="5">
    <source>
        <dbReference type="ARBA" id="ARBA00023049"/>
    </source>
</evidence>
<feature type="binding site" evidence="6">
    <location>
        <position position="56"/>
    </location>
    <ligand>
        <name>Zn(2+)</name>
        <dbReference type="ChEBI" id="CHEBI:29105"/>
        <note>catalytic</note>
    </ligand>
</feature>
<dbReference type="Pfam" id="PF01400">
    <property type="entry name" value="Astacin"/>
    <property type="match status" value="1"/>
</dbReference>
<evidence type="ECO:0000256" key="3">
    <source>
        <dbReference type="ARBA" id="ARBA00022801"/>
    </source>
</evidence>
<comment type="caution">
    <text evidence="6">Lacks conserved residue(s) required for the propagation of feature annotation.</text>
</comment>
<evidence type="ECO:0000256" key="7">
    <source>
        <dbReference type="RuleBase" id="RU361183"/>
    </source>
</evidence>
<dbReference type="SMART" id="SM00235">
    <property type="entry name" value="ZnMc"/>
    <property type="match status" value="1"/>
</dbReference>
<dbReference type="AlphaFoldDB" id="A7T1D2"/>
<gene>
    <name evidence="9" type="ORF">NEMVEDRAFT_v1g141672</name>
</gene>
<feature type="domain" description="Peptidase M12A" evidence="8">
    <location>
        <begin position="1"/>
        <end position="88"/>
    </location>
</feature>
<feature type="binding site" evidence="6">
    <location>
        <position position="66"/>
    </location>
    <ligand>
        <name>Zn(2+)</name>
        <dbReference type="ChEBI" id="CHEBI:29105"/>
        <note>catalytic</note>
    </ligand>
</feature>
<dbReference type="GO" id="GO:0006508">
    <property type="term" value="P:proteolysis"/>
    <property type="evidence" value="ECO:0007669"/>
    <property type="project" value="UniProtKB-KW"/>
</dbReference>
<dbReference type="GO" id="GO:0008270">
    <property type="term" value="F:zinc ion binding"/>
    <property type="evidence" value="ECO:0007669"/>
    <property type="project" value="UniProtKB-UniRule"/>
</dbReference>
<keyword evidence="3 6" id="KW-0378">Hydrolase</keyword>
<feature type="active site" evidence="6">
    <location>
        <position position="57"/>
    </location>
</feature>
<dbReference type="InParanoid" id="A7T1D2"/>
<keyword evidence="5 6" id="KW-0482">Metalloprotease</keyword>
<evidence type="ECO:0000256" key="6">
    <source>
        <dbReference type="PROSITE-ProRule" id="PRU01211"/>
    </source>
</evidence>
<accession>A7T1D2</accession>
<organism evidence="9 10">
    <name type="scientific">Nematostella vectensis</name>
    <name type="common">Starlet sea anemone</name>
    <dbReference type="NCBI Taxonomy" id="45351"/>
    <lineage>
        <taxon>Eukaryota</taxon>
        <taxon>Metazoa</taxon>
        <taxon>Cnidaria</taxon>
        <taxon>Anthozoa</taxon>
        <taxon>Hexacorallia</taxon>
        <taxon>Actiniaria</taxon>
        <taxon>Edwardsiidae</taxon>
        <taxon>Nematostella</taxon>
    </lineage>
</organism>
<evidence type="ECO:0000313" key="10">
    <source>
        <dbReference type="Proteomes" id="UP000001593"/>
    </source>
</evidence>
<dbReference type="InterPro" id="IPR024079">
    <property type="entry name" value="MetalloPept_cat_dom_sf"/>
</dbReference>
<keyword evidence="2 6" id="KW-0479">Metal-binding</keyword>
<name>A7T1D2_NEMVE</name>
<feature type="binding site" evidence="6">
    <location>
        <position position="60"/>
    </location>
    <ligand>
        <name>Zn(2+)</name>
        <dbReference type="ChEBI" id="CHEBI:29105"/>
        <note>catalytic</note>
    </ligand>
</feature>
<evidence type="ECO:0000256" key="4">
    <source>
        <dbReference type="ARBA" id="ARBA00022833"/>
    </source>
</evidence>
<dbReference type="PANTHER" id="PTHR10127:SF780">
    <property type="entry name" value="METALLOENDOPEPTIDASE"/>
    <property type="match status" value="1"/>
</dbReference>